<reference evidence="7" key="3">
    <citation type="submission" date="2015-04" db="UniProtKB">
        <authorList>
            <consortium name="EnsemblPlants"/>
        </authorList>
    </citation>
    <scope>IDENTIFICATION</scope>
</reference>
<dbReference type="InterPro" id="IPR036396">
    <property type="entry name" value="Cyt_P450_sf"/>
</dbReference>
<dbReference type="GO" id="GO:0016705">
    <property type="term" value="F:oxidoreductase activity, acting on paired donors, with incorporation or reduction of molecular oxygen"/>
    <property type="evidence" value="ECO:0007669"/>
    <property type="project" value="InterPro"/>
</dbReference>
<proteinExistence type="inferred from homology"/>
<evidence type="ECO:0000313" key="7">
    <source>
        <dbReference type="EnsemblPlants" id="LPERR06G18630.1"/>
    </source>
</evidence>
<dbReference type="Proteomes" id="UP000032180">
    <property type="component" value="Chromosome 6"/>
</dbReference>
<reference evidence="7 8" key="1">
    <citation type="submission" date="2012-08" db="EMBL/GenBank/DDBJ databases">
        <title>Oryza genome evolution.</title>
        <authorList>
            <person name="Wing R.A."/>
        </authorList>
    </citation>
    <scope>NUCLEOTIDE SEQUENCE</scope>
</reference>
<dbReference type="PRINTS" id="PR00463">
    <property type="entry name" value="EP450I"/>
</dbReference>
<dbReference type="GO" id="GO:0005506">
    <property type="term" value="F:iron ion binding"/>
    <property type="evidence" value="ECO:0007669"/>
    <property type="project" value="InterPro"/>
</dbReference>
<name>A0A0D9WSH7_9ORYZ</name>
<evidence type="ECO:0000256" key="1">
    <source>
        <dbReference type="ARBA" id="ARBA00010617"/>
    </source>
</evidence>
<dbReference type="STRING" id="77586.A0A0D9WSH7"/>
<evidence type="ECO:0000256" key="6">
    <source>
        <dbReference type="PIRSR" id="PIRSR602401-1"/>
    </source>
</evidence>
<evidence type="ECO:0000256" key="4">
    <source>
        <dbReference type="ARBA" id="ARBA00022989"/>
    </source>
</evidence>
<dbReference type="eggNOG" id="KOG0156">
    <property type="taxonomic scope" value="Eukaryota"/>
</dbReference>
<dbReference type="Gene3D" id="1.10.630.10">
    <property type="entry name" value="Cytochrome P450"/>
    <property type="match status" value="1"/>
</dbReference>
<keyword evidence="3 6" id="KW-0479">Metal-binding</keyword>
<evidence type="ECO:0000256" key="3">
    <source>
        <dbReference type="ARBA" id="ARBA00022723"/>
    </source>
</evidence>
<evidence type="ECO:0000256" key="5">
    <source>
        <dbReference type="ARBA" id="ARBA00023004"/>
    </source>
</evidence>
<dbReference type="HOGENOM" id="CLU_001570_4_1_1"/>
<dbReference type="PROSITE" id="PS00086">
    <property type="entry name" value="CYTOCHROME_P450"/>
    <property type="match status" value="1"/>
</dbReference>
<keyword evidence="8" id="KW-1185">Reference proteome</keyword>
<dbReference type="PANTHER" id="PTHR47955:SF21">
    <property type="entry name" value="OS06G0642300 PROTEIN"/>
    <property type="match status" value="1"/>
</dbReference>
<dbReference type="FunFam" id="1.10.630.10:FF:000064">
    <property type="entry name" value="Cytochrome P450 monooxygenase"/>
    <property type="match status" value="1"/>
</dbReference>
<accession>A0A0D9WSH7</accession>
<dbReference type="InterPro" id="IPR002401">
    <property type="entry name" value="Cyt_P450_E_grp-I"/>
</dbReference>
<dbReference type="PANTHER" id="PTHR47955">
    <property type="entry name" value="CYTOCHROME P450 FAMILY 71 PROTEIN"/>
    <property type="match status" value="1"/>
</dbReference>
<comment type="similarity">
    <text evidence="1">Belongs to the cytochrome P450 family.</text>
</comment>
<dbReference type="Pfam" id="PF00067">
    <property type="entry name" value="p450"/>
    <property type="match status" value="1"/>
</dbReference>
<dbReference type="GO" id="GO:0020037">
    <property type="term" value="F:heme binding"/>
    <property type="evidence" value="ECO:0007669"/>
    <property type="project" value="InterPro"/>
</dbReference>
<keyword evidence="5 6" id="KW-0408">Iron</keyword>
<organism evidence="7 8">
    <name type="scientific">Leersia perrieri</name>
    <dbReference type="NCBI Taxonomy" id="77586"/>
    <lineage>
        <taxon>Eukaryota</taxon>
        <taxon>Viridiplantae</taxon>
        <taxon>Streptophyta</taxon>
        <taxon>Embryophyta</taxon>
        <taxon>Tracheophyta</taxon>
        <taxon>Spermatophyta</taxon>
        <taxon>Magnoliopsida</taxon>
        <taxon>Liliopsida</taxon>
        <taxon>Poales</taxon>
        <taxon>Poaceae</taxon>
        <taxon>BOP clade</taxon>
        <taxon>Oryzoideae</taxon>
        <taxon>Oryzeae</taxon>
        <taxon>Oryzinae</taxon>
        <taxon>Leersia</taxon>
    </lineage>
</organism>
<feature type="binding site" description="axial binding residue" evidence="6">
    <location>
        <position position="684"/>
    </location>
    <ligand>
        <name>heme</name>
        <dbReference type="ChEBI" id="CHEBI:30413"/>
    </ligand>
    <ligandPart>
        <name>Fe</name>
        <dbReference type="ChEBI" id="CHEBI:18248"/>
    </ligandPart>
</feature>
<keyword evidence="6" id="KW-0349">Heme</keyword>
<sequence length="756" mass="83369">MAVTVAGSRKRGLSNLLDEAFLDDPFPLPSRLAKRGRCSSAAASVADLAVNLDYNPVEALQRVFPHADPQHLQNCYEVSDNVLDAAIKRYKDQLQYSSGDKGFAVTDLSSMNIPSNGSQWAELVVKEMSSALDLIDAKNRALKILDLFQKATGQCTLSDEKMREEHKIQKLMLEGLLEQNSFMKRAFLKQHNLLNDCEKISQERLQSVDQYTKENDELKIFALALQFSNDYKAEQRSMEQHYLFLATVLILSLVFVKLRPSPRGNNNGINPPPGPWQLPLIGSLHHLAGALPHRALRGLSRRHGEFMLLRLGEIPVVVASSARAAREVMRAHDAAFATRPRTATLRALSRDGLGVAFAPSRGEHWRCLRRLCVTELLGARRVRRLRRSREAEAASLVAAVATSDSASAPVNVSALVAAYATDAVVRAVVGDRIGERDAFLARLEEGVKVAAGFTLADVFPSSRLARALSGTARRVEAHNREMVRLMDGVIEEHRQRRAAAAAGEEDEDEEDLLDVLLRLQKEGGLPIPLDMGTIRAVIIDLFGAGSETTGTTLQWAMAELMRNPAALRKAQSEVRGVLAGKTRVDEDAIPQLRYLHLVIKETLRLHVAVPLLLPRECQEPCRVLGYDVPDRAMVLVNAWAICRDAATWGADAEEFRPERFAGGEVDFWGNDFEFVPFGAGRRMCPGVAFAVAIMELGLASLLFHFDWELAGGVAPGELDMAEGLGITARRKNDLWLHATVRVPVPSSTQTQAKMID</sequence>
<keyword evidence="4" id="KW-1133">Transmembrane helix</keyword>
<keyword evidence="2" id="KW-0812">Transmembrane</keyword>
<dbReference type="PRINTS" id="PR00385">
    <property type="entry name" value="P450"/>
</dbReference>
<dbReference type="CDD" id="cd11072">
    <property type="entry name" value="CYP71-like"/>
    <property type="match status" value="1"/>
</dbReference>
<protein>
    <recommendedName>
        <fullName evidence="9">Cytochrome P450</fullName>
    </recommendedName>
</protein>
<keyword evidence="4" id="KW-0472">Membrane</keyword>
<dbReference type="Gramene" id="LPERR06G18630.1">
    <property type="protein sequence ID" value="LPERR06G18630.1"/>
    <property type="gene ID" value="LPERR06G18630"/>
</dbReference>
<evidence type="ECO:0000256" key="2">
    <source>
        <dbReference type="ARBA" id="ARBA00022692"/>
    </source>
</evidence>
<dbReference type="CDD" id="cd14279">
    <property type="entry name" value="CUE"/>
    <property type="match status" value="1"/>
</dbReference>
<dbReference type="EnsemblPlants" id="LPERR06G18630.1">
    <property type="protein sequence ID" value="LPERR06G18630.1"/>
    <property type="gene ID" value="LPERR06G18630"/>
</dbReference>
<dbReference type="InterPro" id="IPR017972">
    <property type="entry name" value="Cyt_P450_CS"/>
</dbReference>
<reference evidence="8" key="2">
    <citation type="submission" date="2013-12" db="EMBL/GenBank/DDBJ databases">
        <authorList>
            <person name="Yu Y."/>
            <person name="Lee S."/>
            <person name="de Baynast K."/>
            <person name="Wissotski M."/>
            <person name="Liu L."/>
            <person name="Talag J."/>
            <person name="Goicoechea J."/>
            <person name="Angelova A."/>
            <person name="Jetty R."/>
            <person name="Kudrna D."/>
            <person name="Golser W."/>
            <person name="Rivera L."/>
            <person name="Zhang J."/>
            <person name="Wing R."/>
        </authorList>
    </citation>
    <scope>NUCLEOTIDE SEQUENCE</scope>
</reference>
<comment type="cofactor">
    <cofactor evidence="6">
        <name>heme</name>
        <dbReference type="ChEBI" id="CHEBI:30413"/>
    </cofactor>
</comment>
<dbReference type="SUPFAM" id="SSF48264">
    <property type="entry name" value="Cytochrome P450"/>
    <property type="match status" value="1"/>
</dbReference>
<dbReference type="AlphaFoldDB" id="A0A0D9WSH7"/>
<dbReference type="GO" id="GO:0004497">
    <property type="term" value="F:monooxygenase activity"/>
    <property type="evidence" value="ECO:0007669"/>
    <property type="project" value="InterPro"/>
</dbReference>
<dbReference type="InterPro" id="IPR001128">
    <property type="entry name" value="Cyt_P450"/>
</dbReference>
<evidence type="ECO:0008006" key="9">
    <source>
        <dbReference type="Google" id="ProtNLM"/>
    </source>
</evidence>
<evidence type="ECO:0000313" key="8">
    <source>
        <dbReference type="Proteomes" id="UP000032180"/>
    </source>
</evidence>